<organism evidence="4 5">
    <name type="scientific">Fusarium oxysporum</name>
    <name type="common">Fusarium vascular wilt</name>
    <dbReference type="NCBI Taxonomy" id="5507"/>
    <lineage>
        <taxon>Eukaryota</taxon>
        <taxon>Fungi</taxon>
        <taxon>Dikarya</taxon>
        <taxon>Ascomycota</taxon>
        <taxon>Pezizomycotina</taxon>
        <taxon>Sordariomycetes</taxon>
        <taxon>Hypocreomycetidae</taxon>
        <taxon>Hypocreales</taxon>
        <taxon>Nectriaceae</taxon>
        <taxon>Fusarium</taxon>
        <taxon>Fusarium oxysporum species complex</taxon>
    </lineage>
</organism>
<dbReference type="VEuPathDB" id="FungiDB:FOZG_12055"/>
<dbReference type="VEuPathDB" id="FungiDB:HZS61_012490"/>
<dbReference type="VEuPathDB" id="FungiDB:FOC1_g10011123"/>
<evidence type="ECO:0000256" key="3">
    <source>
        <dbReference type="RuleBase" id="RU000363"/>
    </source>
</evidence>
<evidence type="ECO:0000256" key="2">
    <source>
        <dbReference type="ARBA" id="ARBA00023002"/>
    </source>
</evidence>
<dbReference type="OrthoDB" id="47007at2759"/>
<dbReference type="VEuPathDB" id="FungiDB:FOXG_17229"/>
<dbReference type="PANTHER" id="PTHR45024:SF2">
    <property type="entry name" value="SCP2 DOMAIN-CONTAINING PROTEIN"/>
    <property type="match status" value="1"/>
</dbReference>
<evidence type="ECO:0000256" key="1">
    <source>
        <dbReference type="ARBA" id="ARBA00006484"/>
    </source>
</evidence>
<dbReference type="PRINTS" id="PR00081">
    <property type="entry name" value="GDHRDH"/>
</dbReference>
<dbReference type="PRINTS" id="PR00080">
    <property type="entry name" value="SDRFAMILY"/>
</dbReference>
<protein>
    <submittedName>
        <fullName evidence="4">Uncharacterized protein</fullName>
    </submittedName>
</protein>
<sequence>MYGRIDIIINNAGISESLTIEYVTHEIFWKMLNVHIGGSCNITKAAWPHMKNQQFGRVVMMLSGMMFGAPTHVSYRTAKMGILGLARALAADGKHHNILVNSVCPIALTDMAVKHIKDQGMLTFMQNYMPAVENAPSVLWLAHEDSNINGENFTVAGRLTSRIFIGETRGYLGSRNVDWTIESVRDNWDKVIDIEKFDLIPDLETLGPRLFERVSAGEGPGLSVDDLKNAF</sequence>
<evidence type="ECO:0000313" key="4">
    <source>
        <dbReference type="EMBL" id="SCO91020.1"/>
    </source>
</evidence>
<proteinExistence type="inferred from homology"/>
<evidence type="ECO:0000313" key="5">
    <source>
        <dbReference type="Proteomes" id="UP000219369"/>
    </source>
</evidence>
<keyword evidence="2" id="KW-0560">Oxidoreductase</keyword>
<comment type="similarity">
    <text evidence="1 3">Belongs to the short-chain dehydrogenases/reductases (SDR) family.</text>
</comment>
<dbReference type="SUPFAM" id="SSF51735">
    <property type="entry name" value="NAD(P)-binding Rossmann-fold domains"/>
    <property type="match status" value="1"/>
</dbReference>
<dbReference type="PANTHER" id="PTHR45024">
    <property type="entry name" value="DEHYDROGENASES, SHORT CHAIN"/>
    <property type="match status" value="1"/>
</dbReference>
<dbReference type="InterPro" id="IPR002347">
    <property type="entry name" value="SDR_fam"/>
</dbReference>
<dbReference type="Pfam" id="PF00106">
    <property type="entry name" value="adh_short"/>
    <property type="match status" value="1"/>
</dbReference>
<name>A0A2H3U213_FUSOX</name>
<dbReference type="Proteomes" id="UP000219369">
    <property type="component" value="Unassembled WGS sequence"/>
</dbReference>
<dbReference type="VEuPathDB" id="FungiDB:FOIG_15683"/>
<accession>A0A2H3U213</accession>
<dbReference type="Gene3D" id="3.40.50.720">
    <property type="entry name" value="NAD(P)-binding Rossmann-like Domain"/>
    <property type="match status" value="2"/>
</dbReference>
<dbReference type="EMBL" id="FMJY01000009">
    <property type="protein sequence ID" value="SCO91020.1"/>
    <property type="molecule type" value="Genomic_DNA"/>
</dbReference>
<reference evidence="5" key="1">
    <citation type="submission" date="2016-09" db="EMBL/GenBank/DDBJ databases">
        <authorList>
            <person name="Guldener U."/>
        </authorList>
    </citation>
    <scope>NUCLEOTIDE SEQUENCE [LARGE SCALE GENOMIC DNA]</scope>
    <source>
        <strain evidence="5">V64-1</strain>
    </source>
</reference>
<dbReference type="InterPro" id="IPR036291">
    <property type="entry name" value="NAD(P)-bd_dom_sf"/>
</dbReference>
<dbReference type="GO" id="GO:0016491">
    <property type="term" value="F:oxidoreductase activity"/>
    <property type="evidence" value="ECO:0007669"/>
    <property type="project" value="UniProtKB-KW"/>
</dbReference>
<dbReference type="AlphaFoldDB" id="A0A2H3U213"/>
<dbReference type="VEuPathDB" id="FungiDB:FOMG_13974"/>
<dbReference type="InterPro" id="IPR051687">
    <property type="entry name" value="Peroxisomal_Beta-Oxidation"/>
</dbReference>
<gene>
    <name evidence="4" type="ORF">FRV6_15148</name>
</gene>
<dbReference type="VEuPathDB" id="FungiDB:FOC4_g10001927"/>